<dbReference type="RefSeq" id="WP_181558093.1">
    <property type="nucleotide sequence ID" value="NZ_JACHWI010000006.1"/>
</dbReference>
<dbReference type="EMBL" id="QLMJ01000019">
    <property type="protein sequence ID" value="RAK28695.1"/>
    <property type="molecule type" value="Genomic_DNA"/>
</dbReference>
<evidence type="ECO:0000313" key="2">
    <source>
        <dbReference type="Proteomes" id="UP000249341"/>
    </source>
</evidence>
<reference evidence="1 2" key="1">
    <citation type="submission" date="2018-06" db="EMBL/GenBank/DDBJ databases">
        <title>Genomic Encyclopedia of Type Strains, Phase III (KMG-III): the genomes of soil and plant-associated and newly described type strains.</title>
        <authorList>
            <person name="Whitman W."/>
        </authorList>
    </citation>
    <scope>NUCLEOTIDE SEQUENCE [LARGE SCALE GENOMIC DNA]</scope>
    <source>
        <strain evidence="1 2">CGMCC 4.7090</strain>
    </source>
</reference>
<name>A0A327Z6P4_9ACTN</name>
<evidence type="ECO:0000313" key="1">
    <source>
        <dbReference type="EMBL" id="RAK28695.1"/>
    </source>
</evidence>
<dbReference type="Proteomes" id="UP000249341">
    <property type="component" value="Unassembled WGS sequence"/>
</dbReference>
<keyword evidence="2" id="KW-1185">Reference proteome</keyword>
<protein>
    <submittedName>
        <fullName evidence="1">Uncharacterized protein</fullName>
    </submittedName>
</protein>
<accession>A0A327Z6P4</accession>
<sequence length="52" mass="5975">MTRRRLIEATERIETLDYGNDALARIVSVLATEKAQVRDRLHSLIRDRPPSA</sequence>
<gene>
    <name evidence="1" type="ORF">B0I29_11932</name>
</gene>
<dbReference type="AlphaFoldDB" id="A0A327Z6P4"/>
<organism evidence="1 2">
    <name type="scientific">Actinoplanes lutulentus</name>
    <dbReference type="NCBI Taxonomy" id="1287878"/>
    <lineage>
        <taxon>Bacteria</taxon>
        <taxon>Bacillati</taxon>
        <taxon>Actinomycetota</taxon>
        <taxon>Actinomycetes</taxon>
        <taxon>Micromonosporales</taxon>
        <taxon>Micromonosporaceae</taxon>
        <taxon>Actinoplanes</taxon>
    </lineage>
</organism>
<comment type="caution">
    <text evidence="1">The sequence shown here is derived from an EMBL/GenBank/DDBJ whole genome shotgun (WGS) entry which is preliminary data.</text>
</comment>
<proteinExistence type="predicted"/>